<evidence type="ECO:0000313" key="3">
    <source>
        <dbReference type="EMBL" id="MBW78417.1"/>
    </source>
</evidence>
<keyword evidence="2" id="KW-0732">Signal</keyword>
<feature type="compositionally biased region" description="Polar residues" evidence="1">
    <location>
        <begin position="121"/>
        <end position="131"/>
    </location>
</feature>
<name>A0A2M4DLJ1_ANODA</name>
<reference evidence="3" key="1">
    <citation type="submission" date="2018-01" db="EMBL/GenBank/DDBJ databases">
        <title>An insight into the sialome of Amazonian anophelines.</title>
        <authorList>
            <person name="Ribeiro J.M."/>
            <person name="Scarpassa V."/>
            <person name="Calvo E."/>
        </authorList>
    </citation>
    <scope>NUCLEOTIDE SEQUENCE</scope>
</reference>
<proteinExistence type="predicted"/>
<protein>
    <submittedName>
        <fullName evidence="3">Putative secreted protein</fullName>
    </submittedName>
</protein>
<feature type="signal peptide" evidence="2">
    <location>
        <begin position="1"/>
        <end position="24"/>
    </location>
</feature>
<organism evidence="3">
    <name type="scientific">Anopheles darlingi</name>
    <name type="common">Mosquito</name>
    <dbReference type="NCBI Taxonomy" id="43151"/>
    <lineage>
        <taxon>Eukaryota</taxon>
        <taxon>Metazoa</taxon>
        <taxon>Ecdysozoa</taxon>
        <taxon>Arthropoda</taxon>
        <taxon>Hexapoda</taxon>
        <taxon>Insecta</taxon>
        <taxon>Pterygota</taxon>
        <taxon>Neoptera</taxon>
        <taxon>Endopterygota</taxon>
        <taxon>Diptera</taxon>
        <taxon>Nematocera</taxon>
        <taxon>Culicoidea</taxon>
        <taxon>Culicidae</taxon>
        <taxon>Anophelinae</taxon>
        <taxon>Anopheles</taxon>
    </lineage>
</organism>
<feature type="chain" id="PRO_5014986352" evidence="2">
    <location>
        <begin position="25"/>
        <end position="155"/>
    </location>
</feature>
<feature type="compositionally biased region" description="Basic residues" evidence="1">
    <location>
        <begin position="135"/>
        <end position="155"/>
    </location>
</feature>
<feature type="region of interest" description="Disordered" evidence="1">
    <location>
        <begin position="112"/>
        <end position="155"/>
    </location>
</feature>
<dbReference type="AlphaFoldDB" id="A0A2M4DLJ1"/>
<evidence type="ECO:0000256" key="1">
    <source>
        <dbReference type="SAM" id="MobiDB-lite"/>
    </source>
</evidence>
<accession>A0A2M4DLJ1</accession>
<dbReference type="EMBL" id="GGFL01014239">
    <property type="protein sequence ID" value="MBW78417.1"/>
    <property type="molecule type" value="Transcribed_RNA"/>
</dbReference>
<sequence>MLITSSKVMLPLCLMFFTFLRSRGGSFRAFTISEAADGTTEIVACRFWIVRQTVIFSPFQSPVALAISSPIFLGDRPSGPILGARDEVAPTSPPTHRRYTCLISLGSNFGGIAKSDKTRQSKNYNRNPNPEQTRKTPRTKKQRTPQKSRRVVSLK</sequence>
<evidence type="ECO:0000256" key="2">
    <source>
        <dbReference type="SAM" id="SignalP"/>
    </source>
</evidence>